<dbReference type="SUPFAM" id="SSF55816">
    <property type="entry name" value="5'-nucleotidase (syn. UDP-sugar hydrolase), C-terminal domain"/>
    <property type="match status" value="1"/>
</dbReference>
<keyword evidence="1" id="KW-0732">Signal</keyword>
<reference evidence="5 6" key="1">
    <citation type="journal article" date="2023" name="Int. J. Syst. Evol. Microbiol.">
        <title>Lactiplantibacillus brownii sp. nov., a novel psychrotolerant species isolated from sauerkraut.</title>
        <authorList>
            <person name="Heng Y.C."/>
            <person name="Silvaraju S."/>
            <person name="Lee J.K.Y."/>
            <person name="Kittelmann S."/>
        </authorList>
    </citation>
    <scope>NUCLEOTIDE SEQUENCE [LARGE SCALE GENOMIC DNA]</scope>
    <source>
        <strain evidence="5 6">WILCCON 0030</strain>
    </source>
</reference>
<dbReference type="InterPro" id="IPR029052">
    <property type="entry name" value="Metallo-depent_PP-like"/>
</dbReference>
<dbReference type="EMBL" id="JAVCWF010000001">
    <property type="protein sequence ID" value="MDQ7938578.1"/>
    <property type="molecule type" value="Genomic_DNA"/>
</dbReference>
<evidence type="ECO:0000256" key="2">
    <source>
        <dbReference type="RuleBase" id="RU362119"/>
    </source>
</evidence>
<dbReference type="InterPro" id="IPR006179">
    <property type="entry name" value="5_nucleotidase/apyrase"/>
</dbReference>
<dbReference type="InterPro" id="IPR004843">
    <property type="entry name" value="Calcineurin-like_PHP"/>
</dbReference>
<proteinExistence type="inferred from homology"/>
<comment type="similarity">
    <text evidence="2">Belongs to the 5'-nucleotidase family.</text>
</comment>
<comment type="caution">
    <text evidence="5">The sequence shown here is derived from an EMBL/GenBank/DDBJ whole genome shotgun (WGS) entry which is preliminary data.</text>
</comment>
<dbReference type="Proteomes" id="UP001227831">
    <property type="component" value="Unassembled WGS sequence"/>
</dbReference>
<keyword evidence="6" id="KW-1185">Reference proteome</keyword>
<keyword evidence="2 5" id="KW-0378">Hydrolase</keyword>
<dbReference type="PRINTS" id="PR01607">
    <property type="entry name" value="APYRASEFAMLY"/>
</dbReference>
<dbReference type="Pfam" id="PF00149">
    <property type="entry name" value="Metallophos"/>
    <property type="match status" value="1"/>
</dbReference>
<dbReference type="Pfam" id="PF02872">
    <property type="entry name" value="5_nucleotid_C"/>
    <property type="match status" value="1"/>
</dbReference>
<evidence type="ECO:0000313" key="6">
    <source>
        <dbReference type="Proteomes" id="UP001227831"/>
    </source>
</evidence>
<name>A0ABU1ACD3_9LACO</name>
<feature type="domain" description="Calcineurin-like phosphoesterase" evidence="3">
    <location>
        <begin position="5"/>
        <end position="237"/>
    </location>
</feature>
<organism evidence="5 6">
    <name type="scientific">Lactiplantibacillus brownii</name>
    <dbReference type="NCBI Taxonomy" id="3069269"/>
    <lineage>
        <taxon>Bacteria</taxon>
        <taxon>Bacillati</taxon>
        <taxon>Bacillota</taxon>
        <taxon>Bacilli</taxon>
        <taxon>Lactobacillales</taxon>
        <taxon>Lactobacillaceae</taxon>
        <taxon>Lactiplantibacillus</taxon>
    </lineage>
</organism>
<dbReference type="PANTHER" id="PTHR11575:SF6">
    <property type="entry name" value="2',3'-CYCLIC-NUCLEOTIDE 2'-PHOSPHODIESTERASE_3'-NUCLEOTIDASE"/>
    <property type="match status" value="1"/>
</dbReference>
<dbReference type="GO" id="GO:0016787">
    <property type="term" value="F:hydrolase activity"/>
    <property type="evidence" value="ECO:0007669"/>
    <property type="project" value="UniProtKB-KW"/>
</dbReference>
<evidence type="ECO:0000259" key="4">
    <source>
        <dbReference type="Pfam" id="PF02872"/>
    </source>
</evidence>
<sequence>MQIKLISTSDVHGYLAPTDYSRRDRVVPFGLSRAATMIQQLTATDNDQVWPIVIENGDFVQGSPLTYFIARRHQEAAPLYSRLANCNHVQAGVFGNHEFNYGLDFLDLCESSRHYPMLAANIHDDLQRTLFAKPYTILERAGVKVAILGLTTQFVSRWELPRHLTGLHFTDVVETAKAYVPKLHKLADVVVVAYHGGLERDPKTDAPTERLNGENRGSALLAEVPGIDAMITGHQHRRLAVTVHGVPVTQPGMKGANVAMITLDLDDHKQVTKRKPEVFSVKNTAPDDAMMALLAPINTQMENWLDTPLGKINGSMLVHSHLQARLHNHPYLNFINQVEMAATGTDIAATALFNDEVPGLKQHVTMREVMNSYVYPNKLAVETITGADLKQALERCASYFLLVAGKVIVNPEFLKPKLRHYIYDIYSGIDYTFDLTRPIGDRVVQLDYHGTPVQPEQSLTVTLNHYRAGGGGNYPMFGTDKIQRQLSTDMTVLIADYFAEHPVVTATRPTNFKVTY</sequence>
<dbReference type="RefSeq" id="WP_308704251.1">
    <property type="nucleotide sequence ID" value="NZ_AP027463.1"/>
</dbReference>
<accession>A0ABU1ACD3</accession>
<gene>
    <name evidence="5" type="ORF">RA086_13265</name>
</gene>
<evidence type="ECO:0000313" key="5">
    <source>
        <dbReference type="EMBL" id="MDQ7938578.1"/>
    </source>
</evidence>
<feature type="domain" description="5'-Nucleotidase C-terminal" evidence="4">
    <location>
        <begin position="324"/>
        <end position="478"/>
    </location>
</feature>
<dbReference type="InterPro" id="IPR036907">
    <property type="entry name" value="5'-Nucleotdase_C_sf"/>
</dbReference>
<dbReference type="InterPro" id="IPR008334">
    <property type="entry name" value="5'-Nucleotdase_C"/>
</dbReference>
<dbReference type="SUPFAM" id="SSF56300">
    <property type="entry name" value="Metallo-dependent phosphatases"/>
    <property type="match status" value="1"/>
</dbReference>
<evidence type="ECO:0000259" key="3">
    <source>
        <dbReference type="Pfam" id="PF00149"/>
    </source>
</evidence>
<dbReference type="Gene3D" id="3.60.21.10">
    <property type="match status" value="1"/>
</dbReference>
<protein>
    <submittedName>
        <fullName evidence="5">Bifunctional UDP-sugar hydrolase/5'-nucleotidase</fullName>
    </submittedName>
</protein>
<dbReference type="PANTHER" id="PTHR11575">
    <property type="entry name" value="5'-NUCLEOTIDASE-RELATED"/>
    <property type="match status" value="1"/>
</dbReference>
<evidence type="ECO:0000256" key="1">
    <source>
        <dbReference type="ARBA" id="ARBA00022729"/>
    </source>
</evidence>
<dbReference type="Gene3D" id="3.90.780.10">
    <property type="entry name" value="5'-Nucleotidase, C-terminal domain"/>
    <property type="match status" value="1"/>
</dbReference>
<keyword evidence="2" id="KW-0547">Nucleotide-binding</keyword>